<dbReference type="NCBIfam" id="TIGR00731">
    <property type="entry name" value="bL25_bact_ctc"/>
    <property type="match status" value="1"/>
</dbReference>
<evidence type="ECO:0000256" key="3">
    <source>
        <dbReference type="ARBA" id="ARBA00022980"/>
    </source>
</evidence>
<dbReference type="CDD" id="cd00495">
    <property type="entry name" value="Ribosomal_L25_TL5_CTC"/>
    <property type="match status" value="1"/>
</dbReference>
<evidence type="ECO:0000313" key="9">
    <source>
        <dbReference type="Proteomes" id="UP000007652"/>
    </source>
</evidence>
<accession>G0V455</accession>
<evidence type="ECO:0000256" key="5">
    <source>
        <dbReference type="HAMAP-Rule" id="MF_01334"/>
    </source>
</evidence>
<dbReference type="InterPro" id="IPR011035">
    <property type="entry name" value="Ribosomal_bL25/Gln-tRNA_synth"/>
</dbReference>
<organism evidence="8 9">
    <name type="scientific">Caloramator australicus RC3</name>
    <dbReference type="NCBI Taxonomy" id="857293"/>
    <lineage>
        <taxon>Bacteria</taxon>
        <taxon>Bacillati</taxon>
        <taxon>Bacillota</taxon>
        <taxon>Clostridia</taxon>
        <taxon>Eubacteriales</taxon>
        <taxon>Clostridiaceae</taxon>
        <taxon>Caloramator</taxon>
    </lineage>
</organism>
<keyword evidence="1 5" id="KW-0699">rRNA-binding</keyword>
<dbReference type="HAMAP" id="MF_01334">
    <property type="entry name" value="Ribosomal_bL25_CTC"/>
    <property type="match status" value="1"/>
</dbReference>
<dbReference type="Gene3D" id="2.170.120.20">
    <property type="entry name" value="Ribosomal protein L25, beta domain"/>
    <property type="match status" value="1"/>
</dbReference>
<dbReference type="GO" id="GO:0003735">
    <property type="term" value="F:structural constituent of ribosome"/>
    <property type="evidence" value="ECO:0007669"/>
    <property type="project" value="InterPro"/>
</dbReference>
<dbReference type="InterPro" id="IPR020056">
    <property type="entry name" value="Rbsml_bL25/Gln-tRNA_synth_N"/>
</dbReference>
<dbReference type="OrthoDB" id="9790002at2"/>
<proteinExistence type="inferred from homology"/>
<comment type="subunit">
    <text evidence="5">Part of the 50S ribosomal subunit; part of the 5S rRNA/L5/L18/L25 subcomplex. Contacts the 5S rRNA. Binds to the 5S rRNA independently of L5 and L18.</text>
</comment>
<keyword evidence="4 5" id="KW-0687">Ribonucleoprotein</keyword>
<dbReference type="RefSeq" id="WP_008907618.1">
    <property type="nucleotide sequence ID" value="NZ_CAKP01000009.1"/>
</dbReference>
<reference evidence="8 9" key="1">
    <citation type="journal article" date="2011" name="J. Bacteriol.">
        <title>Draft genome sequence of Caloramator australicus strain RC3T, a thermoanaerobe from the Great Artesian Basin of Australia.</title>
        <authorList>
            <person name="Ogg C.D."/>
            <person name="Patel B.K.C."/>
        </authorList>
    </citation>
    <scope>NUCLEOTIDE SEQUENCE [LARGE SCALE GENOMIC DNA]</scope>
    <source>
        <strain evidence="8 9">RC3</strain>
    </source>
</reference>
<dbReference type="Pfam" id="PF14693">
    <property type="entry name" value="Ribosomal_TL5_C"/>
    <property type="match status" value="1"/>
</dbReference>
<evidence type="ECO:0000313" key="8">
    <source>
        <dbReference type="EMBL" id="CCC57895.1"/>
    </source>
</evidence>
<keyword evidence="3 5" id="KW-0689">Ribosomal protein</keyword>
<evidence type="ECO:0000259" key="6">
    <source>
        <dbReference type="Pfam" id="PF01386"/>
    </source>
</evidence>
<dbReference type="Gene3D" id="2.40.240.10">
    <property type="entry name" value="Ribosomal Protein L25, Chain P"/>
    <property type="match status" value="1"/>
</dbReference>
<dbReference type="EMBL" id="CAKP01000009">
    <property type="protein sequence ID" value="CCC57895.1"/>
    <property type="molecule type" value="Genomic_DNA"/>
</dbReference>
<dbReference type="eggNOG" id="COG1825">
    <property type="taxonomic scope" value="Bacteria"/>
</dbReference>
<protein>
    <recommendedName>
        <fullName evidence="5">Large ribosomal subunit protein bL25</fullName>
    </recommendedName>
    <alternativeName>
        <fullName evidence="5">General stress protein CTC</fullName>
    </alternativeName>
</protein>
<name>G0V455_9CLOT</name>
<evidence type="ECO:0000256" key="4">
    <source>
        <dbReference type="ARBA" id="ARBA00023274"/>
    </source>
</evidence>
<dbReference type="SUPFAM" id="SSF50715">
    <property type="entry name" value="Ribosomal protein L25-like"/>
    <property type="match status" value="1"/>
</dbReference>
<dbReference type="InterPro" id="IPR001021">
    <property type="entry name" value="Ribosomal_bL25_long"/>
</dbReference>
<evidence type="ECO:0000256" key="2">
    <source>
        <dbReference type="ARBA" id="ARBA00022884"/>
    </source>
</evidence>
<dbReference type="GO" id="GO:0006412">
    <property type="term" value="P:translation"/>
    <property type="evidence" value="ECO:0007669"/>
    <property type="project" value="UniProtKB-UniRule"/>
</dbReference>
<evidence type="ECO:0000259" key="7">
    <source>
        <dbReference type="Pfam" id="PF14693"/>
    </source>
</evidence>
<dbReference type="STRING" id="857293.CAAU_0246"/>
<keyword evidence="2 5" id="KW-0694">RNA-binding</keyword>
<gene>
    <name evidence="5" type="primary">rplY</name>
    <name evidence="5" type="synonym">ctc</name>
    <name evidence="8" type="ORF">CAAU_0246</name>
</gene>
<dbReference type="InterPro" id="IPR020057">
    <property type="entry name" value="Ribosomal_bL25_b-dom"/>
</dbReference>
<feature type="domain" description="Large ribosomal subunit protein bL25 L25" evidence="6">
    <location>
        <begin position="3"/>
        <end position="89"/>
    </location>
</feature>
<dbReference type="InterPro" id="IPR037121">
    <property type="entry name" value="Ribosomal_bL25_C"/>
</dbReference>
<dbReference type="InterPro" id="IPR020930">
    <property type="entry name" value="Ribosomal_uL5_bac-type"/>
</dbReference>
<feature type="domain" description="Large ribosomal subunit protein bL25 beta" evidence="7">
    <location>
        <begin position="97"/>
        <end position="177"/>
    </location>
</feature>
<dbReference type="InterPro" id="IPR029751">
    <property type="entry name" value="Ribosomal_L25_dom"/>
</dbReference>
<dbReference type="GO" id="GO:0008097">
    <property type="term" value="F:5S rRNA binding"/>
    <property type="evidence" value="ECO:0007669"/>
    <property type="project" value="InterPro"/>
</dbReference>
<dbReference type="PANTHER" id="PTHR33284:SF1">
    <property type="entry name" value="RIBOSOMAL PROTEIN L25_GLN-TRNA SYNTHETASE, ANTI-CODON-BINDING DOMAIN-CONTAINING PROTEIN"/>
    <property type="match status" value="1"/>
</dbReference>
<comment type="caution">
    <text evidence="8">The sequence shown here is derived from an EMBL/GenBank/DDBJ whole genome shotgun (WGS) entry which is preliminary data.</text>
</comment>
<sequence length="201" mass="22631">MILHAHLREHNTKGDTHKLRRTGHVPANLYGRDINNMLVEFGELEVCSVLRKVGEHGIVDVDVDGKNYKAMIKEVQKDPVSQKVLHIDLYKVNEKEKVHARVPIVIKGEEYLRNMNAVIQKVQDEVEVECSVDKVPKYLSVDITNLNKDKITVADLEVSEEISIIAPPNMLLATLVKAGETVREAEEVEKEIVVHADGSIE</sequence>
<comment type="function">
    <text evidence="5">This is one of the proteins that binds to the 5S RNA in the ribosome where it forms part of the central protuberance.</text>
</comment>
<dbReference type="AlphaFoldDB" id="G0V455"/>
<dbReference type="PANTHER" id="PTHR33284">
    <property type="entry name" value="RIBOSOMAL PROTEIN L25/GLN-TRNA SYNTHETASE, ANTI-CODON-BINDING DOMAIN-CONTAINING PROTEIN"/>
    <property type="match status" value="1"/>
</dbReference>
<dbReference type="Proteomes" id="UP000007652">
    <property type="component" value="Unassembled WGS sequence"/>
</dbReference>
<dbReference type="Pfam" id="PF01386">
    <property type="entry name" value="Ribosomal_L25p"/>
    <property type="match status" value="1"/>
</dbReference>
<dbReference type="GO" id="GO:0022625">
    <property type="term" value="C:cytosolic large ribosomal subunit"/>
    <property type="evidence" value="ECO:0007669"/>
    <property type="project" value="TreeGrafter"/>
</dbReference>
<evidence type="ECO:0000256" key="1">
    <source>
        <dbReference type="ARBA" id="ARBA00022730"/>
    </source>
</evidence>
<keyword evidence="9" id="KW-1185">Reference proteome</keyword>
<comment type="similarity">
    <text evidence="5">Belongs to the bacterial ribosomal protein bL25 family. CTC subfamily.</text>
</comment>